<sequence>MAICSRCQEVLQQDPMPNSANHGTGWTSCRYHHRTVAGYIDAVDKRCFICRKFFEGLSPVGQLRLREVAAKTQQRVSFPLEGHFTALFVCSHRLQTTYWISLGLVFICSALYSELGIDTVIAAEQRIGLIALGCGSEDDGTEIVTPSHDKYHHYPPQSTRNDSEETFSAIRTWIRECDEKHPVCRSQNQEGDWRPTRLLDIGRASSDLVSLVRGANMRRGQTYASISHRWGTSSSILKLTTDNLGEFEQGVPLESLPQSFRDCILVARKLGIEYIWIDSLCIIQSGDGGRDWLHESAQMHRVYSNASCNVMASWASSSETMFATREPGAFDWLSTDLPITLRANEPPTQVTFISVDDSLWSNEVSNSPLNRRAWVLQERLLSRRNLHFTRRQVFWECPEKARCESISELRFPEGTPFGHIDDSDIKALHWQPGPSTHRESFAEPEPHAADCPPQNSAVYEKWNGIVRVYTRADLTFASDKLVALGGVSRQIKALLGDSDTYVAGLWLRYLSAELLWEVDADQQAAILQSYFDSPSERSEPYRAPSFCWSSTDYPVIPCAGPFPSDTILVDVCCVRYRPPAVLVNRDTWTDEPITEDLFGPFSEPQVELRVTGRIIPAKLVLHKSESRARVKPLKFCAQHSRPEPDPRDYQDFFIQARTDLAMASLDGLFCELDPKSDVEEDLCRLPCFYIPWWDGSGEEGADDAGMHSYCVLVQLVDAEFGRFRRIGVMSLDKKRSDYHMNWEVSGHDKRVKSWHYDEASGKHTVYIV</sequence>
<organism evidence="2 3">
    <name type="scientific">Immersiella caudata</name>
    <dbReference type="NCBI Taxonomy" id="314043"/>
    <lineage>
        <taxon>Eukaryota</taxon>
        <taxon>Fungi</taxon>
        <taxon>Dikarya</taxon>
        <taxon>Ascomycota</taxon>
        <taxon>Pezizomycotina</taxon>
        <taxon>Sordariomycetes</taxon>
        <taxon>Sordariomycetidae</taxon>
        <taxon>Sordariales</taxon>
        <taxon>Lasiosphaeriaceae</taxon>
        <taxon>Immersiella</taxon>
    </lineage>
</organism>
<dbReference type="EMBL" id="JAULSU010000003">
    <property type="protein sequence ID" value="KAK0622484.1"/>
    <property type="molecule type" value="Genomic_DNA"/>
</dbReference>
<dbReference type="PANTHER" id="PTHR33112">
    <property type="entry name" value="DOMAIN PROTEIN, PUTATIVE-RELATED"/>
    <property type="match status" value="1"/>
</dbReference>
<gene>
    <name evidence="2" type="ORF">B0T14DRAFT_513924</name>
</gene>
<dbReference type="PANTHER" id="PTHR33112:SF10">
    <property type="entry name" value="TOL"/>
    <property type="match status" value="1"/>
</dbReference>
<proteinExistence type="predicted"/>
<name>A0AA39WVN6_9PEZI</name>
<protein>
    <submittedName>
        <fullName evidence="2">Heterokaryon incompatibility protein-domain-containing protein</fullName>
    </submittedName>
</protein>
<keyword evidence="3" id="KW-1185">Reference proteome</keyword>
<evidence type="ECO:0000313" key="2">
    <source>
        <dbReference type="EMBL" id="KAK0622484.1"/>
    </source>
</evidence>
<comment type="caution">
    <text evidence="2">The sequence shown here is derived from an EMBL/GenBank/DDBJ whole genome shotgun (WGS) entry which is preliminary data.</text>
</comment>
<dbReference type="AlphaFoldDB" id="A0AA39WVN6"/>
<accession>A0AA39WVN6</accession>
<evidence type="ECO:0000313" key="3">
    <source>
        <dbReference type="Proteomes" id="UP001175000"/>
    </source>
</evidence>
<dbReference type="Proteomes" id="UP001175000">
    <property type="component" value="Unassembled WGS sequence"/>
</dbReference>
<dbReference type="Pfam" id="PF06985">
    <property type="entry name" value="HET"/>
    <property type="match status" value="1"/>
</dbReference>
<reference evidence="2" key="1">
    <citation type="submission" date="2023-06" db="EMBL/GenBank/DDBJ databases">
        <title>Genome-scale phylogeny and comparative genomics of the fungal order Sordariales.</title>
        <authorList>
            <consortium name="Lawrence Berkeley National Laboratory"/>
            <person name="Hensen N."/>
            <person name="Bonometti L."/>
            <person name="Westerberg I."/>
            <person name="Brannstrom I.O."/>
            <person name="Guillou S."/>
            <person name="Cros-Aarteil S."/>
            <person name="Calhoun S."/>
            <person name="Haridas S."/>
            <person name="Kuo A."/>
            <person name="Mondo S."/>
            <person name="Pangilinan J."/>
            <person name="Riley R."/>
            <person name="Labutti K."/>
            <person name="Andreopoulos B."/>
            <person name="Lipzen A."/>
            <person name="Chen C."/>
            <person name="Yanf M."/>
            <person name="Daum C."/>
            <person name="Ng V."/>
            <person name="Clum A."/>
            <person name="Steindorff A."/>
            <person name="Ohm R."/>
            <person name="Martin F."/>
            <person name="Silar P."/>
            <person name="Natvig D."/>
            <person name="Lalanne C."/>
            <person name="Gautier V."/>
            <person name="Ament-Velasquez S.L."/>
            <person name="Kruys A."/>
            <person name="Hutchinson M.I."/>
            <person name="Powell A.J."/>
            <person name="Barry K."/>
            <person name="Miller A.N."/>
            <person name="Grigoriev I.V."/>
            <person name="Debuchy R."/>
            <person name="Gladieux P."/>
            <person name="Thoren M.H."/>
            <person name="Johannesson H."/>
        </authorList>
    </citation>
    <scope>NUCLEOTIDE SEQUENCE</scope>
    <source>
        <strain evidence="2">CBS 606.72</strain>
    </source>
</reference>
<feature type="domain" description="Heterokaryon incompatibility" evidence="1">
    <location>
        <begin position="223"/>
        <end position="378"/>
    </location>
</feature>
<dbReference type="PROSITE" id="PS51257">
    <property type="entry name" value="PROKAR_LIPOPROTEIN"/>
    <property type="match status" value="1"/>
</dbReference>
<dbReference type="InterPro" id="IPR010730">
    <property type="entry name" value="HET"/>
</dbReference>
<evidence type="ECO:0000259" key="1">
    <source>
        <dbReference type="Pfam" id="PF06985"/>
    </source>
</evidence>